<evidence type="ECO:0000313" key="10">
    <source>
        <dbReference type="EMBL" id="RKQ86546.1"/>
    </source>
</evidence>
<evidence type="ECO:0000256" key="3">
    <source>
        <dbReference type="ARBA" id="ARBA00022448"/>
    </source>
</evidence>
<dbReference type="Pfam" id="PF07690">
    <property type="entry name" value="MFS_1"/>
    <property type="match status" value="1"/>
</dbReference>
<accession>A0A660KY10</accession>
<comment type="similarity">
    <text evidence="2">Belongs to the major facilitator superfamily. EmrB family.</text>
</comment>
<feature type="transmembrane region" description="Helical" evidence="8">
    <location>
        <begin position="394"/>
        <end position="414"/>
    </location>
</feature>
<evidence type="ECO:0000256" key="1">
    <source>
        <dbReference type="ARBA" id="ARBA00004651"/>
    </source>
</evidence>
<feature type="transmembrane region" description="Helical" evidence="8">
    <location>
        <begin position="297"/>
        <end position="318"/>
    </location>
</feature>
<dbReference type="PANTHER" id="PTHR42718">
    <property type="entry name" value="MAJOR FACILITATOR SUPERFAMILY MULTIDRUG TRANSPORTER MFSC"/>
    <property type="match status" value="1"/>
</dbReference>
<feature type="transmembrane region" description="Helical" evidence="8">
    <location>
        <begin position="354"/>
        <end position="373"/>
    </location>
</feature>
<dbReference type="EMBL" id="RBIL01000002">
    <property type="protein sequence ID" value="RKQ86546.1"/>
    <property type="molecule type" value="Genomic_DNA"/>
</dbReference>
<dbReference type="InterPro" id="IPR004638">
    <property type="entry name" value="EmrB-like"/>
</dbReference>
<evidence type="ECO:0000313" key="11">
    <source>
        <dbReference type="Proteomes" id="UP000278962"/>
    </source>
</evidence>
<sequence>MGLDRGLLRLASVVVLGTIMSILDTTIVNVAIETLARDLDASLTAIQWVSTGYLLALATVIPLTGWAMERFGGRTMWMLSVTLFLAGSGLCGLAWSVESLIAFRVLQGFGGGMIMPIGQAILAQAAGPQRMGRVMSVIGVPTLLGPILGPVIGGLIVDNVSWRWIFFVNLPVGAVALALAFRILPRTDVRGRSPLDVRGMLLLSPGLALLIYGLSEVGAEGTLLDVRVLLGLLGGAALLVGFALWSLKGRGTLIDLSLFRDRAFAAASGTTFIFGVSLFGAMLILPLYYQVVREQSALNAGLLLAPQGIGAALAMPIAGRITDRVGAGKVVPFGIVVALLGTGVYTQLEADTSFWVLGIALWVRGLGLGMTMMPAMAAAYQTLSRAAVPRATSLINIIRTVGGSVGTAVLTVVLERQITAQVGGSGSLGALTGTGDVSQIAEPLADAFAHTFWWAVGLTALALIPAFFLPRHPPPAAADAD</sequence>
<feature type="transmembrane region" description="Helical" evidence="8">
    <location>
        <begin position="195"/>
        <end position="214"/>
    </location>
</feature>
<reference evidence="10 11" key="1">
    <citation type="submission" date="2018-10" db="EMBL/GenBank/DDBJ databases">
        <title>Genomic Encyclopedia of Archaeal and Bacterial Type Strains, Phase II (KMG-II): from individual species to whole genera.</title>
        <authorList>
            <person name="Goeker M."/>
        </authorList>
    </citation>
    <scope>NUCLEOTIDE SEQUENCE [LARGE SCALE GENOMIC DNA]</scope>
    <source>
        <strain evidence="10 11">DSM 14954</strain>
    </source>
</reference>
<dbReference type="OrthoDB" id="9812221at2"/>
<evidence type="ECO:0000259" key="9">
    <source>
        <dbReference type="PROSITE" id="PS50850"/>
    </source>
</evidence>
<protein>
    <submittedName>
        <fullName evidence="10">EmrB/QacA subfamily drug resistance transporter</fullName>
    </submittedName>
</protein>
<gene>
    <name evidence="10" type="ORF">C8N24_4559</name>
</gene>
<feature type="domain" description="Major facilitator superfamily (MFS) profile" evidence="9">
    <location>
        <begin position="10"/>
        <end position="474"/>
    </location>
</feature>
<feature type="transmembrane region" description="Helical" evidence="8">
    <location>
        <begin position="44"/>
        <end position="64"/>
    </location>
</feature>
<dbReference type="GO" id="GO:0022857">
    <property type="term" value="F:transmembrane transporter activity"/>
    <property type="evidence" value="ECO:0007669"/>
    <property type="project" value="InterPro"/>
</dbReference>
<dbReference type="RefSeq" id="WP_121254369.1">
    <property type="nucleotide sequence ID" value="NZ_RBIL01000002.1"/>
</dbReference>
<dbReference type="CDD" id="cd17503">
    <property type="entry name" value="MFS_LmrB_MDR_like"/>
    <property type="match status" value="1"/>
</dbReference>
<organism evidence="10 11">
    <name type="scientific">Solirubrobacter pauli</name>
    <dbReference type="NCBI Taxonomy" id="166793"/>
    <lineage>
        <taxon>Bacteria</taxon>
        <taxon>Bacillati</taxon>
        <taxon>Actinomycetota</taxon>
        <taxon>Thermoleophilia</taxon>
        <taxon>Solirubrobacterales</taxon>
        <taxon>Solirubrobacteraceae</taxon>
        <taxon>Solirubrobacter</taxon>
    </lineage>
</organism>
<feature type="transmembrane region" description="Helical" evidence="8">
    <location>
        <begin position="226"/>
        <end position="247"/>
    </location>
</feature>
<dbReference type="InterPro" id="IPR036259">
    <property type="entry name" value="MFS_trans_sf"/>
</dbReference>
<dbReference type="PRINTS" id="PR01036">
    <property type="entry name" value="TCRTETB"/>
</dbReference>
<dbReference type="PANTHER" id="PTHR42718:SF9">
    <property type="entry name" value="MAJOR FACILITATOR SUPERFAMILY MULTIDRUG TRANSPORTER MFSC"/>
    <property type="match status" value="1"/>
</dbReference>
<feature type="transmembrane region" description="Helical" evidence="8">
    <location>
        <begin position="7"/>
        <end position="32"/>
    </location>
</feature>
<name>A0A660KY10_9ACTN</name>
<keyword evidence="11" id="KW-1185">Reference proteome</keyword>
<keyword evidence="3" id="KW-0813">Transport</keyword>
<dbReference type="Gene3D" id="1.20.1720.10">
    <property type="entry name" value="Multidrug resistance protein D"/>
    <property type="match status" value="1"/>
</dbReference>
<dbReference type="Gene3D" id="1.20.1250.20">
    <property type="entry name" value="MFS general substrate transporter like domains"/>
    <property type="match status" value="1"/>
</dbReference>
<proteinExistence type="inferred from homology"/>
<dbReference type="PROSITE" id="PS50850">
    <property type="entry name" value="MFS"/>
    <property type="match status" value="1"/>
</dbReference>
<evidence type="ECO:0000256" key="7">
    <source>
        <dbReference type="ARBA" id="ARBA00023136"/>
    </source>
</evidence>
<evidence type="ECO:0000256" key="4">
    <source>
        <dbReference type="ARBA" id="ARBA00022475"/>
    </source>
</evidence>
<evidence type="ECO:0000256" key="2">
    <source>
        <dbReference type="ARBA" id="ARBA00008537"/>
    </source>
</evidence>
<dbReference type="SUPFAM" id="SSF103473">
    <property type="entry name" value="MFS general substrate transporter"/>
    <property type="match status" value="1"/>
</dbReference>
<feature type="transmembrane region" description="Helical" evidence="8">
    <location>
        <begin position="263"/>
        <end position="285"/>
    </location>
</feature>
<dbReference type="AlphaFoldDB" id="A0A660KY10"/>
<feature type="transmembrane region" description="Helical" evidence="8">
    <location>
        <begin position="452"/>
        <end position="469"/>
    </location>
</feature>
<feature type="transmembrane region" description="Helical" evidence="8">
    <location>
        <begin position="76"/>
        <end position="95"/>
    </location>
</feature>
<keyword evidence="4" id="KW-1003">Cell membrane</keyword>
<comment type="caution">
    <text evidence="10">The sequence shown here is derived from an EMBL/GenBank/DDBJ whole genome shotgun (WGS) entry which is preliminary data.</text>
</comment>
<keyword evidence="6 8" id="KW-1133">Transmembrane helix</keyword>
<keyword evidence="7 8" id="KW-0472">Membrane</keyword>
<dbReference type="InterPro" id="IPR020846">
    <property type="entry name" value="MFS_dom"/>
</dbReference>
<comment type="subcellular location">
    <subcellularLocation>
        <location evidence="1">Cell membrane</location>
        <topology evidence="1">Multi-pass membrane protein</topology>
    </subcellularLocation>
</comment>
<dbReference type="Proteomes" id="UP000278962">
    <property type="component" value="Unassembled WGS sequence"/>
</dbReference>
<evidence type="ECO:0000256" key="5">
    <source>
        <dbReference type="ARBA" id="ARBA00022692"/>
    </source>
</evidence>
<feature type="transmembrane region" description="Helical" evidence="8">
    <location>
        <begin position="330"/>
        <end position="348"/>
    </location>
</feature>
<dbReference type="InterPro" id="IPR011701">
    <property type="entry name" value="MFS"/>
</dbReference>
<keyword evidence="5 8" id="KW-0812">Transmembrane</keyword>
<feature type="transmembrane region" description="Helical" evidence="8">
    <location>
        <begin position="134"/>
        <end position="156"/>
    </location>
</feature>
<evidence type="ECO:0000256" key="6">
    <source>
        <dbReference type="ARBA" id="ARBA00022989"/>
    </source>
</evidence>
<feature type="transmembrane region" description="Helical" evidence="8">
    <location>
        <begin position="162"/>
        <end position="183"/>
    </location>
</feature>
<feature type="transmembrane region" description="Helical" evidence="8">
    <location>
        <begin position="101"/>
        <end position="122"/>
    </location>
</feature>
<evidence type="ECO:0000256" key="8">
    <source>
        <dbReference type="SAM" id="Phobius"/>
    </source>
</evidence>
<dbReference type="GO" id="GO:0005886">
    <property type="term" value="C:plasma membrane"/>
    <property type="evidence" value="ECO:0007669"/>
    <property type="project" value="UniProtKB-SubCell"/>
</dbReference>
<dbReference type="NCBIfam" id="TIGR00711">
    <property type="entry name" value="efflux_EmrB"/>
    <property type="match status" value="1"/>
</dbReference>